<dbReference type="GO" id="GO:0005886">
    <property type="term" value="C:plasma membrane"/>
    <property type="evidence" value="ECO:0007669"/>
    <property type="project" value="TreeGrafter"/>
</dbReference>
<evidence type="ECO:0000256" key="6">
    <source>
        <dbReference type="ARBA" id="ARBA00023180"/>
    </source>
</evidence>
<dbReference type="EMBL" id="NIVC01001860">
    <property type="protein sequence ID" value="PAA63256.1"/>
    <property type="molecule type" value="Genomic_DNA"/>
</dbReference>
<evidence type="ECO:0000256" key="1">
    <source>
        <dbReference type="ARBA" id="ARBA00004167"/>
    </source>
</evidence>
<dbReference type="PROSITE" id="PS51212">
    <property type="entry name" value="WSC"/>
    <property type="match status" value="1"/>
</dbReference>
<sequence length="135" mass="15107">MTVVTVNFCRCMLAVWLFSSIFCFSGCVGCNFITRQIIKRKTFTYMGCYMDKAQSRDLLIPGGHGNHMDPTECNEVCKKRMKTKFMGLQDGGNCWCGNKFNKYGKAKDSACNTPCAGNPKEKCGGRYLNSVFETA</sequence>
<evidence type="ECO:0000256" key="3">
    <source>
        <dbReference type="ARBA" id="ARBA00022729"/>
    </source>
</evidence>
<dbReference type="Pfam" id="PF01822">
    <property type="entry name" value="WSC"/>
    <property type="match status" value="1"/>
</dbReference>
<keyword evidence="11" id="KW-1185">Reference proteome</keyword>
<evidence type="ECO:0000313" key="10">
    <source>
        <dbReference type="EMBL" id="PAA75499.1"/>
    </source>
</evidence>
<evidence type="ECO:0000313" key="9">
    <source>
        <dbReference type="EMBL" id="PAA63256.1"/>
    </source>
</evidence>
<gene>
    <name evidence="9" type="ORF">BOX15_Mlig028933g1</name>
    <name evidence="10" type="ORF">BOX15_Mlig028933g3</name>
</gene>
<evidence type="ECO:0000256" key="7">
    <source>
        <dbReference type="SAM" id="Phobius"/>
    </source>
</evidence>
<dbReference type="STRING" id="282301.A0A267FR44"/>
<dbReference type="PANTHER" id="PTHR24269">
    <property type="entry name" value="KREMEN PROTEIN"/>
    <property type="match status" value="1"/>
</dbReference>
<dbReference type="EMBL" id="NIVC01000881">
    <property type="protein sequence ID" value="PAA75499.1"/>
    <property type="molecule type" value="Genomic_DNA"/>
</dbReference>
<protein>
    <recommendedName>
        <fullName evidence="8">WSC domain-containing protein</fullName>
    </recommendedName>
</protein>
<comment type="subcellular location">
    <subcellularLocation>
        <location evidence="1">Membrane</location>
        <topology evidence="1">Single-pass membrane protein</topology>
    </subcellularLocation>
</comment>
<dbReference type="InterPro" id="IPR002889">
    <property type="entry name" value="WSC_carb-bd"/>
</dbReference>
<accession>A0A267FR44</accession>
<evidence type="ECO:0000313" key="11">
    <source>
        <dbReference type="Proteomes" id="UP000215902"/>
    </source>
</evidence>
<evidence type="ECO:0000256" key="4">
    <source>
        <dbReference type="ARBA" id="ARBA00022989"/>
    </source>
</evidence>
<proteinExistence type="predicted"/>
<dbReference type="OrthoDB" id="2019572at2759"/>
<feature type="transmembrane region" description="Helical" evidence="7">
    <location>
        <begin position="12"/>
        <end position="33"/>
    </location>
</feature>
<dbReference type="PANTHER" id="PTHR24269:SF16">
    <property type="entry name" value="PROTEIN SLG1"/>
    <property type="match status" value="1"/>
</dbReference>
<keyword evidence="5 7" id="KW-0472">Membrane</keyword>
<comment type="caution">
    <text evidence="10">The sequence shown here is derived from an EMBL/GenBank/DDBJ whole genome shotgun (WGS) entry which is preliminary data.</text>
</comment>
<dbReference type="AlphaFoldDB" id="A0A267FR44"/>
<organism evidence="10 11">
    <name type="scientific">Macrostomum lignano</name>
    <dbReference type="NCBI Taxonomy" id="282301"/>
    <lineage>
        <taxon>Eukaryota</taxon>
        <taxon>Metazoa</taxon>
        <taxon>Spiralia</taxon>
        <taxon>Lophotrochozoa</taxon>
        <taxon>Platyhelminthes</taxon>
        <taxon>Rhabditophora</taxon>
        <taxon>Macrostomorpha</taxon>
        <taxon>Macrostomida</taxon>
        <taxon>Macrostomidae</taxon>
        <taxon>Macrostomum</taxon>
    </lineage>
</organism>
<evidence type="ECO:0000259" key="8">
    <source>
        <dbReference type="PROSITE" id="PS51212"/>
    </source>
</evidence>
<keyword evidence="2 7" id="KW-0812">Transmembrane</keyword>
<reference evidence="10 11" key="1">
    <citation type="submission" date="2017-06" db="EMBL/GenBank/DDBJ databases">
        <title>A platform for efficient transgenesis in Macrostomum lignano, a flatworm model organism for stem cell research.</title>
        <authorList>
            <person name="Berezikov E."/>
        </authorList>
    </citation>
    <scope>NUCLEOTIDE SEQUENCE [LARGE SCALE GENOMIC DNA]</scope>
    <source>
        <strain evidence="10">DV1</strain>
        <tissue evidence="10">Whole organism</tissue>
    </source>
</reference>
<keyword evidence="3" id="KW-0732">Signal</keyword>
<keyword evidence="6" id="KW-0325">Glycoprotein</keyword>
<dbReference type="InterPro" id="IPR051836">
    <property type="entry name" value="Kremen_rcpt"/>
</dbReference>
<evidence type="ECO:0000256" key="2">
    <source>
        <dbReference type="ARBA" id="ARBA00022692"/>
    </source>
</evidence>
<evidence type="ECO:0000256" key="5">
    <source>
        <dbReference type="ARBA" id="ARBA00023136"/>
    </source>
</evidence>
<dbReference type="Proteomes" id="UP000215902">
    <property type="component" value="Unassembled WGS sequence"/>
</dbReference>
<dbReference type="SMART" id="SM00321">
    <property type="entry name" value="WSC"/>
    <property type="match status" value="1"/>
</dbReference>
<name>A0A267FR44_9PLAT</name>
<feature type="domain" description="WSC" evidence="8">
    <location>
        <begin position="42"/>
        <end position="135"/>
    </location>
</feature>
<keyword evidence="4 7" id="KW-1133">Transmembrane helix</keyword>